<dbReference type="InterPro" id="IPR021215">
    <property type="entry name" value="DUF2752"/>
</dbReference>
<name>A0A6L5YHW5_9FIRM</name>
<organism evidence="2 3">
    <name type="scientific">Waltera intestinalis</name>
    <dbReference type="NCBI Taxonomy" id="2606635"/>
    <lineage>
        <taxon>Bacteria</taxon>
        <taxon>Bacillati</taxon>
        <taxon>Bacillota</taxon>
        <taxon>Clostridia</taxon>
        <taxon>Lachnospirales</taxon>
        <taxon>Lachnospiraceae</taxon>
        <taxon>Waltera</taxon>
    </lineage>
</organism>
<dbReference type="Pfam" id="PF10825">
    <property type="entry name" value="DUF2752"/>
    <property type="match status" value="1"/>
</dbReference>
<protein>
    <submittedName>
        <fullName evidence="2">DUF2752 domain-containing protein</fullName>
    </submittedName>
</protein>
<keyword evidence="3" id="KW-1185">Reference proteome</keyword>
<dbReference type="RefSeq" id="WP_154495965.1">
    <property type="nucleotide sequence ID" value="NZ_VUMU01000005.1"/>
</dbReference>
<feature type="transmembrane region" description="Helical" evidence="1">
    <location>
        <begin position="117"/>
        <end position="140"/>
    </location>
</feature>
<comment type="caution">
    <text evidence="2">The sequence shown here is derived from an EMBL/GenBank/DDBJ whole genome shotgun (WGS) entry which is preliminary data.</text>
</comment>
<reference evidence="2 3" key="1">
    <citation type="submission" date="2019-08" db="EMBL/GenBank/DDBJ databases">
        <title>In-depth cultivation of the pig gut microbiome towards novel bacterial diversity and tailored functional studies.</title>
        <authorList>
            <person name="Wylensek D."/>
            <person name="Hitch T.C.A."/>
            <person name="Clavel T."/>
        </authorList>
    </citation>
    <scope>NUCLEOTIDE SEQUENCE [LARGE SCALE GENOMIC DNA]</scope>
    <source>
        <strain evidence="2 3">WCA3-601-WT-6H</strain>
    </source>
</reference>
<proteinExistence type="predicted"/>
<dbReference type="Proteomes" id="UP000476055">
    <property type="component" value="Unassembled WGS sequence"/>
</dbReference>
<sequence length="142" mass="15940">MKVCTKNSRSLEDYLYLTGWIFLLTGSIGIYLYLHIVLPNLQGYTCMVCRLFGFYCPGCGGTRAVSALLAGHPLLATWYHPLVPYTVVIFGGFMLTQTLARLHIGGIKGWKFHEWHLYAAVAIMIGNFILKNILLLGFHISL</sequence>
<dbReference type="AlphaFoldDB" id="A0A6L5YHW5"/>
<keyword evidence="1" id="KW-0812">Transmembrane</keyword>
<keyword evidence="1" id="KW-1133">Transmembrane helix</keyword>
<feature type="transmembrane region" description="Helical" evidence="1">
    <location>
        <begin position="14"/>
        <end position="34"/>
    </location>
</feature>
<gene>
    <name evidence="2" type="ORF">FYJ59_06140</name>
</gene>
<keyword evidence="1" id="KW-0472">Membrane</keyword>
<evidence type="ECO:0000313" key="3">
    <source>
        <dbReference type="Proteomes" id="UP000476055"/>
    </source>
</evidence>
<feature type="transmembrane region" description="Helical" evidence="1">
    <location>
        <begin position="78"/>
        <end position="96"/>
    </location>
</feature>
<evidence type="ECO:0000256" key="1">
    <source>
        <dbReference type="SAM" id="Phobius"/>
    </source>
</evidence>
<dbReference type="EMBL" id="VUMU01000005">
    <property type="protein sequence ID" value="MST57825.1"/>
    <property type="molecule type" value="Genomic_DNA"/>
</dbReference>
<evidence type="ECO:0000313" key="2">
    <source>
        <dbReference type="EMBL" id="MST57825.1"/>
    </source>
</evidence>
<accession>A0A6L5YHW5</accession>